<dbReference type="AlphaFoldDB" id="A0A8T1MJU4"/>
<feature type="domain" description="CWH43-like N-terminal" evidence="2">
    <location>
        <begin position="7"/>
        <end position="228"/>
    </location>
</feature>
<dbReference type="OrthoDB" id="6230949at2759"/>
<reference evidence="3 4" key="2">
    <citation type="journal article" date="2021" name="Genomics">
        <title>High-quality reference genome for Clonorchis sinensis.</title>
        <authorList>
            <person name="Young N.D."/>
            <person name="Stroehlein A.J."/>
            <person name="Kinkar L."/>
            <person name="Wang T."/>
            <person name="Sohn W.M."/>
            <person name="Chang B.C.H."/>
            <person name="Kaur P."/>
            <person name="Weisz D."/>
            <person name="Dudchenko O."/>
            <person name="Aiden E.L."/>
            <person name="Korhonen P.K."/>
            <person name="Gasser R.B."/>
        </authorList>
    </citation>
    <scope>NUCLEOTIDE SEQUENCE [LARGE SCALE GENOMIC DNA]</scope>
    <source>
        <strain evidence="3">Cs-k2</strain>
    </source>
</reference>
<keyword evidence="4" id="KW-1185">Reference proteome</keyword>
<evidence type="ECO:0000313" key="3">
    <source>
        <dbReference type="EMBL" id="KAG5449001.1"/>
    </source>
</evidence>
<keyword evidence="1" id="KW-0812">Transmembrane</keyword>
<dbReference type="EMBL" id="NIRI02000042">
    <property type="protein sequence ID" value="KAG5449001.1"/>
    <property type="molecule type" value="Genomic_DNA"/>
</dbReference>
<evidence type="ECO:0000313" key="4">
    <source>
        <dbReference type="Proteomes" id="UP000286415"/>
    </source>
</evidence>
<evidence type="ECO:0000256" key="1">
    <source>
        <dbReference type="SAM" id="Phobius"/>
    </source>
</evidence>
<accession>A0A8T1MJU4</accession>
<feature type="transmembrane region" description="Helical" evidence="1">
    <location>
        <begin position="7"/>
        <end position="28"/>
    </location>
</feature>
<feature type="transmembrane region" description="Helical" evidence="1">
    <location>
        <begin position="57"/>
        <end position="77"/>
    </location>
</feature>
<reference evidence="3 4" key="1">
    <citation type="journal article" date="2018" name="Biotechnol. Adv.">
        <title>Improved genomic resources and new bioinformatic workflow for the carcinogenic parasite Clonorchis sinensis: Biotechnological implications.</title>
        <authorList>
            <person name="Wang D."/>
            <person name="Korhonen P.K."/>
            <person name="Gasser R.B."/>
            <person name="Young N.D."/>
        </authorList>
    </citation>
    <scope>NUCLEOTIDE SEQUENCE [LARGE SCALE GENOMIC DNA]</scope>
    <source>
        <strain evidence="3">Cs-k2</strain>
    </source>
</reference>
<evidence type="ECO:0000259" key="2">
    <source>
        <dbReference type="Pfam" id="PF10277"/>
    </source>
</evidence>
<protein>
    <recommendedName>
        <fullName evidence="2">CWH43-like N-terminal domain-containing protein</fullName>
    </recommendedName>
</protein>
<sequence>MTDSYPAAIIPIFSLTFAVSAIILSWIISSLLDHTDQIWPFVSFLQLFVPEGQVSTWQSLLFTTFGTLSLWLWCSMAQHELKEQSAPQTAYLLVALMRILAIAKGYFQLSLFSINSADNNRIHYNSTVRMFLSVKLILVTQIIVSVRFLPLTRLHTAARIILLTQSACGMMIFYYYNLVGNKSDNGEYPYRRAPGRAYYPYMYCAIGEWMMVSAFLVFILLQALELRHFEIRLPEVVPINFNEQTIPRTFERP</sequence>
<dbReference type="Proteomes" id="UP000286415">
    <property type="component" value="Unassembled WGS sequence"/>
</dbReference>
<dbReference type="Pfam" id="PF10277">
    <property type="entry name" value="Frag1"/>
    <property type="match status" value="1"/>
</dbReference>
<dbReference type="InterPro" id="IPR019402">
    <property type="entry name" value="CWH43_N"/>
</dbReference>
<feature type="transmembrane region" description="Helical" evidence="1">
    <location>
        <begin position="89"/>
        <end position="107"/>
    </location>
</feature>
<comment type="caution">
    <text evidence="3">The sequence shown here is derived from an EMBL/GenBank/DDBJ whole genome shotgun (WGS) entry which is preliminary data.</text>
</comment>
<keyword evidence="1" id="KW-1133">Transmembrane helix</keyword>
<feature type="transmembrane region" description="Helical" evidence="1">
    <location>
        <begin position="160"/>
        <end position="178"/>
    </location>
</feature>
<gene>
    <name evidence="3" type="ORF">CSKR_100346</name>
</gene>
<feature type="transmembrane region" description="Helical" evidence="1">
    <location>
        <begin position="127"/>
        <end position="148"/>
    </location>
</feature>
<organism evidence="3 4">
    <name type="scientific">Clonorchis sinensis</name>
    <name type="common">Chinese liver fluke</name>
    <dbReference type="NCBI Taxonomy" id="79923"/>
    <lineage>
        <taxon>Eukaryota</taxon>
        <taxon>Metazoa</taxon>
        <taxon>Spiralia</taxon>
        <taxon>Lophotrochozoa</taxon>
        <taxon>Platyhelminthes</taxon>
        <taxon>Trematoda</taxon>
        <taxon>Digenea</taxon>
        <taxon>Opisthorchiida</taxon>
        <taxon>Opisthorchiata</taxon>
        <taxon>Opisthorchiidae</taxon>
        <taxon>Clonorchis</taxon>
    </lineage>
</organism>
<name>A0A8T1MJU4_CLOSI</name>
<keyword evidence="1" id="KW-0472">Membrane</keyword>
<feature type="transmembrane region" description="Helical" evidence="1">
    <location>
        <begin position="198"/>
        <end position="221"/>
    </location>
</feature>
<proteinExistence type="predicted"/>